<feature type="compositionally biased region" description="Low complexity" evidence="1">
    <location>
        <begin position="61"/>
        <end position="78"/>
    </location>
</feature>
<proteinExistence type="predicted"/>
<dbReference type="OrthoDB" id="7345538at2759"/>
<keyword evidence="3" id="KW-1185">Reference proteome</keyword>
<gene>
    <name evidence="2" type="ORF">AWZ03_009469</name>
</gene>
<sequence>MALQSRLGAGRGGRVMSYTNYALLMATVLLVLISAHVKSAKLHEEPQLSNVAIDKAERDNNNNNNKNNNDDSNNNNNNEFVKEHVKDAAAIHPYHQHVHGQHKPHLHHVSQLNNRRAYHSKYSIEQLLHMHVTPKVSNDIDMDPCKAGE</sequence>
<protein>
    <submittedName>
        <fullName evidence="2">Uncharacterized protein</fullName>
    </submittedName>
</protein>
<evidence type="ECO:0000256" key="1">
    <source>
        <dbReference type="SAM" id="MobiDB-lite"/>
    </source>
</evidence>
<name>A0A484B619_DRONA</name>
<dbReference type="EMBL" id="LSRL02000117">
    <property type="protein sequence ID" value="TDG44138.1"/>
    <property type="molecule type" value="Genomic_DNA"/>
</dbReference>
<dbReference type="AlphaFoldDB" id="A0A484B619"/>
<comment type="caution">
    <text evidence="2">The sequence shown here is derived from an EMBL/GenBank/DDBJ whole genome shotgun (WGS) entry which is preliminary data.</text>
</comment>
<reference evidence="2 3" key="1">
    <citation type="journal article" date="2019" name="J. Hered.">
        <title>An Improved Genome Assembly for Drosophila navojoa, the Basal Species in the mojavensis Cluster.</title>
        <authorList>
            <person name="Vanderlinde T."/>
            <person name="Dupim E.G."/>
            <person name="Nazario-Yepiz N.O."/>
            <person name="Carvalho A.B."/>
        </authorList>
    </citation>
    <scope>NUCLEOTIDE SEQUENCE [LARGE SCALE GENOMIC DNA]</scope>
    <source>
        <strain evidence="2">Navoj_Jal97</strain>
        <tissue evidence="2">Whole organism</tissue>
    </source>
</reference>
<dbReference type="Proteomes" id="UP000295192">
    <property type="component" value="Unassembled WGS sequence"/>
</dbReference>
<organism evidence="2 3">
    <name type="scientific">Drosophila navojoa</name>
    <name type="common">Fruit fly</name>
    <dbReference type="NCBI Taxonomy" id="7232"/>
    <lineage>
        <taxon>Eukaryota</taxon>
        <taxon>Metazoa</taxon>
        <taxon>Ecdysozoa</taxon>
        <taxon>Arthropoda</taxon>
        <taxon>Hexapoda</taxon>
        <taxon>Insecta</taxon>
        <taxon>Pterygota</taxon>
        <taxon>Neoptera</taxon>
        <taxon>Endopterygota</taxon>
        <taxon>Diptera</taxon>
        <taxon>Brachycera</taxon>
        <taxon>Muscomorpha</taxon>
        <taxon>Ephydroidea</taxon>
        <taxon>Drosophilidae</taxon>
        <taxon>Drosophila</taxon>
    </lineage>
</organism>
<accession>A0A484B619</accession>
<evidence type="ECO:0000313" key="3">
    <source>
        <dbReference type="Proteomes" id="UP000295192"/>
    </source>
</evidence>
<feature type="region of interest" description="Disordered" evidence="1">
    <location>
        <begin position="52"/>
        <end position="78"/>
    </location>
</feature>
<evidence type="ECO:0000313" key="2">
    <source>
        <dbReference type="EMBL" id="TDG44138.1"/>
    </source>
</evidence>